<dbReference type="Pfam" id="PF08546">
    <property type="entry name" value="ApbA_C"/>
    <property type="match status" value="1"/>
</dbReference>
<dbReference type="GO" id="GO:0015940">
    <property type="term" value="P:pantothenate biosynthetic process"/>
    <property type="evidence" value="ECO:0007669"/>
    <property type="project" value="UniProtKB-KW"/>
</dbReference>
<evidence type="ECO:0000313" key="8">
    <source>
        <dbReference type="Proteomes" id="UP001198182"/>
    </source>
</evidence>
<dbReference type="InterPro" id="IPR051402">
    <property type="entry name" value="KPR-Related"/>
</dbReference>
<dbReference type="Proteomes" id="UP001198182">
    <property type="component" value="Unassembled WGS sequence"/>
</dbReference>
<dbReference type="AlphaFoldDB" id="A0AAE3EAA7"/>
<evidence type="ECO:0000256" key="1">
    <source>
        <dbReference type="ARBA" id="ARBA00007870"/>
    </source>
</evidence>
<organism evidence="7 8">
    <name type="scientific">Hominifimenecus microfluidus</name>
    <dbReference type="NCBI Taxonomy" id="2885348"/>
    <lineage>
        <taxon>Bacteria</taxon>
        <taxon>Bacillati</taxon>
        <taxon>Bacillota</taxon>
        <taxon>Clostridia</taxon>
        <taxon>Lachnospirales</taxon>
        <taxon>Lachnospiraceae</taxon>
        <taxon>Hominifimenecus</taxon>
    </lineage>
</organism>
<dbReference type="PANTHER" id="PTHR21708">
    <property type="entry name" value="PROBABLE 2-DEHYDROPANTOATE 2-REDUCTASE"/>
    <property type="match status" value="1"/>
</dbReference>
<dbReference type="Gene3D" id="1.10.1040.10">
    <property type="entry name" value="N-(1-d-carboxylethyl)-l-norvaline Dehydrogenase, domain 2"/>
    <property type="match status" value="1"/>
</dbReference>
<dbReference type="GO" id="GO:0005737">
    <property type="term" value="C:cytoplasm"/>
    <property type="evidence" value="ECO:0007669"/>
    <property type="project" value="TreeGrafter"/>
</dbReference>
<evidence type="ECO:0000259" key="6">
    <source>
        <dbReference type="Pfam" id="PF08546"/>
    </source>
</evidence>
<dbReference type="InterPro" id="IPR008927">
    <property type="entry name" value="6-PGluconate_DH-like_C_sf"/>
</dbReference>
<evidence type="ECO:0000259" key="5">
    <source>
        <dbReference type="Pfam" id="PF02558"/>
    </source>
</evidence>
<dbReference type="EMBL" id="JAJEQR010000020">
    <property type="protein sequence ID" value="MCC2230998.1"/>
    <property type="molecule type" value="Genomic_DNA"/>
</dbReference>
<dbReference type="Gene3D" id="3.40.50.720">
    <property type="entry name" value="NAD(P)-binding Rossmann-like Domain"/>
    <property type="match status" value="1"/>
</dbReference>
<evidence type="ECO:0000256" key="4">
    <source>
        <dbReference type="RuleBase" id="RU362068"/>
    </source>
</evidence>
<keyword evidence="2 4" id="KW-0521">NADP</keyword>
<dbReference type="InterPro" id="IPR003710">
    <property type="entry name" value="ApbA"/>
</dbReference>
<evidence type="ECO:0000313" key="7">
    <source>
        <dbReference type="EMBL" id="MCC2230998.1"/>
    </source>
</evidence>
<name>A0AAE3EAA7_9FIRM</name>
<dbReference type="InterPro" id="IPR036291">
    <property type="entry name" value="NAD(P)-bd_dom_sf"/>
</dbReference>
<keyword evidence="4" id="KW-0566">Pantothenate biosynthesis</keyword>
<dbReference type="GO" id="GO:0008677">
    <property type="term" value="F:2-dehydropantoate 2-reductase activity"/>
    <property type="evidence" value="ECO:0007669"/>
    <property type="project" value="UniProtKB-EC"/>
</dbReference>
<dbReference type="PANTHER" id="PTHR21708:SF26">
    <property type="entry name" value="2-DEHYDROPANTOATE 2-REDUCTASE"/>
    <property type="match status" value="1"/>
</dbReference>
<dbReference type="SUPFAM" id="SSF48179">
    <property type="entry name" value="6-phosphogluconate dehydrogenase C-terminal domain-like"/>
    <property type="match status" value="1"/>
</dbReference>
<dbReference type="Pfam" id="PF02558">
    <property type="entry name" value="ApbA"/>
    <property type="match status" value="1"/>
</dbReference>
<accession>A0AAE3EAA7</accession>
<dbReference type="InterPro" id="IPR013332">
    <property type="entry name" value="KPR_N"/>
</dbReference>
<feature type="domain" description="Ketopantoate reductase C-terminal" evidence="6">
    <location>
        <begin position="182"/>
        <end position="306"/>
    </location>
</feature>
<feature type="domain" description="Ketopantoate reductase N-terminal" evidence="5">
    <location>
        <begin position="3"/>
        <end position="152"/>
    </location>
</feature>
<evidence type="ECO:0000256" key="2">
    <source>
        <dbReference type="ARBA" id="ARBA00022857"/>
    </source>
</evidence>
<comment type="function">
    <text evidence="4">Catalyzes the NADPH-dependent reduction of ketopantoate into pantoic acid.</text>
</comment>
<dbReference type="NCBIfam" id="TIGR00745">
    <property type="entry name" value="apbA_panE"/>
    <property type="match status" value="1"/>
</dbReference>
<dbReference type="InterPro" id="IPR013752">
    <property type="entry name" value="KPA_reductase"/>
</dbReference>
<keyword evidence="3 4" id="KW-0560">Oxidoreductase</keyword>
<dbReference type="EC" id="1.1.1.169" evidence="4"/>
<proteinExistence type="inferred from homology"/>
<gene>
    <name evidence="7" type="ORF">LKD81_08305</name>
</gene>
<dbReference type="SUPFAM" id="SSF51735">
    <property type="entry name" value="NAD(P)-binding Rossmann-fold domains"/>
    <property type="match status" value="1"/>
</dbReference>
<comment type="similarity">
    <text evidence="1 4">Belongs to the ketopantoate reductase family.</text>
</comment>
<comment type="pathway">
    <text evidence="4">Cofactor biosynthesis; (R)-pantothenate biosynthesis; (R)-pantoate from 3-methyl-2-oxobutanoate: step 2/2.</text>
</comment>
<evidence type="ECO:0000256" key="3">
    <source>
        <dbReference type="ARBA" id="ARBA00023002"/>
    </source>
</evidence>
<protein>
    <recommendedName>
        <fullName evidence="4">2-dehydropantoate 2-reductase</fullName>
        <ecNumber evidence="4">1.1.1.169</ecNumber>
    </recommendedName>
    <alternativeName>
        <fullName evidence="4">Ketopantoate reductase</fullName>
    </alternativeName>
</protein>
<dbReference type="RefSeq" id="WP_308453534.1">
    <property type="nucleotide sequence ID" value="NZ_JAJEQR010000020.1"/>
</dbReference>
<comment type="caution">
    <text evidence="7">The sequence shown here is derived from an EMBL/GenBank/DDBJ whole genome shotgun (WGS) entry which is preliminary data.</text>
</comment>
<sequence>MRITVLGLGGVGGYVGALLADQYKNEEVTFVMRGERAARTREQGLLLKSDYRGTHLVHPAQVVESAEGLPVQDYVIVCVKNYSLEEVCRTLSGCVDDHTIVIPIMNGADPGDRVRQYLGKGLVLDSLIYIVAFRTPEEIVQQGNFAKVFIGKKNPSEVEQEKIAKAAELMAAAGVDCFVADDIEAAIWRKYILNCAYNVSTAYYNSPIGPIRADKARAEEYEKLVYEAYAVALAKKIHVEQKDIDHIIWRFYYDHAENASSSLQRDMGAGRVSELDTFCGYIVQEGHRLGVPVPVMERMYGEMKEREVKAGLR</sequence>
<dbReference type="InterPro" id="IPR013328">
    <property type="entry name" value="6PGD_dom2"/>
</dbReference>
<reference evidence="7" key="1">
    <citation type="submission" date="2021-10" db="EMBL/GenBank/DDBJ databases">
        <title>Anaerobic single-cell dispensing facilitates the cultivation of human gut bacteria.</title>
        <authorList>
            <person name="Afrizal A."/>
        </authorList>
    </citation>
    <scope>NUCLEOTIDE SEQUENCE</scope>
    <source>
        <strain evidence="7">CLA-AA-H215</strain>
    </source>
</reference>
<keyword evidence="8" id="KW-1185">Reference proteome</keyword>
<comment type="catalytic activity">
    <reaction evidence="4">
        <text>(R)-pantoate + NADP(+) = 2-dehydropantoate + NADPH + H(+)</text>
        <dbReference type="Rhea" id="RHEA:16233"/>
        <dbReference type="ChEBI" id="CHEBI:11561"/>
        <dbReference type="ChEBI" id="CHEBI:15378"/>
        <dbReference type="ChEBI" id="CHEBI:15980"/>
        <dbReference type="ChEBI" id="CHEBI:57783"/>
        <dbReference type="ChEBI" id="CHEBI:58349"/>
        <dbReference type="EC" id="1.1.1.169"/>
    </reaction>
</comment>